<dbReference type="EC" id="2.5.1.18" evidence="2"/>
<dbReference type="PROSITE" id="PS50405">
    <property type="entry name" value="GST_CTER"/>
    <property type="match status" value="2"/>
</dbReference>
<evidence type="ECO:0000256" key="5">
    <source>
        <dbReference type="ARBA" id="ARBA00071370"/>
    </source>
</evidence>
<feature type="domain" description="GST C-terminal" evidence="7">
    <location>
        <begin position="422"/>
        <end position="545"/>
    </location>
</feature>
<feature type="domain" description="GST N-terminal" evidence="6">
    <location>
        <begin position="4"/>
        <end position="83"/>
    </location>
</feature>
<dbReference type="Gene3D" id="3.40.30.10">
    <property type="entry name" value="Glutaredoxin"/>
    <property type="match status" value="2"/>
</dbReference>
<evidence type="ECO:0000256" key="3">
    <source>
        <dbReference type="ARBA" id="ARBA00022679"/>
    </source>
</evidence>
<evidence type="ECO:0000313" key="9">
    <source>
        <dbReference type="Proteomes" id="UP000325081"/>
    </source>
</evidence>
<dbReference type="InterPro" id="IPR036282">
    <property type="entry name" value="Glutathione-S-Trfase_C_sf"/>
</dbReference>
<sequence length="558" mass="64499">MEESKVKLHGFGPSPYVYKVIWALNLKNIEYEYIEEDLSNKSPSLLEYNPVHKKVPVLVHNGRPVAESDVILEYIEEAWPNHGPALLSANPYERAVARFWIDFAGKKDRTFFSLLVTTDENKEERTKEVLDTLKIIQDQALGDNKFFGGDKIGLVDLSFVWVAHWLEVVQELGGLHVFGPKALPKLHQWTIDFKQEPAIKENLPDNKVSTFFAFFFSTDENRENATKQVVETFEIIQDQALGDKKFFGGDKIGLVDLSFGWLAHWFEPMQELVGLHIFGPDTLPKLHRWTVDFKQEPVIKEDLPDIKALFAHFEKVKKKFESPKSEQKCISSMEESQVKLYGFWASPYALKVIWALKLKNIEYAYIEENLSNKSPSLLEYNPVHKQVPVLVHGGRPVAESDVILEYIEEAWPDRGPALLPEDPYERAVARFWIGFVQQKRMTFFAFFLSTDENREKAAKEVFDTLKIIQDQSLGEKKFFGGEKIGVVDLNFGWLVHWFELMQEFVGLRVFETTTLPKLHRWTIDFKQEPVIKENLPDSNALLTHFGKFKKELTSPKND</sequence>
<dbReference type="PANTHER" id="PTHR11260:SF765">
    <property type="entry name" value="GLUTATHIONE TRANSFERASE"/>
    <property type="match status" value="1"/>
</dbReference>
<dbReference type="EMBL" id="BKCP01008515">
    <property type="protein sequence ID" value="GER49281.1"/>
    <property type="molecule type" value="Genomic_DNA"/>
</dbReference>
<organism evidence="8 9">
    <name type="scientific">Striga asiatica</name>
    <name type="common">Asiatic witchweed</name>
    <name type="synonym">Buchnera asiatica</name>
    <dbReference type="NCBI Taxonomy" id="4170"/>
    <lineage>
        <taxon>Eukaryota</taxon>
        <taxon>Viridiplantae</taxon>
        <taxon>Streptophyta</taxon>
        <taxon>Embryophyta</taxon>
        <taxon>Tracheophyta</taxon>
        <taxon>Spermatophyta</taxon>
        <taxon>Magnoliopsida</taxon>
        <taxon>eudicotyledons</taxon>
        <taxon>Gunneridae</taxon>
        <taxon>Pentapetalae</taxon>
        <taxon>asterids</taxon>
        <taxon>lamiids</taxon>
        <taxon>Lamiales</taxon>
        <taxon>Orobanchaceae</taxon>
        <taxon>Buchnereae</taxon>
        <taxon>Striga</taxon>
    </lineage>
</organism>
<dbReference type="Pfam" id="PF02798">
    <property type="entry name" value="GST_N"/>
    <property type="match status" value="2"/>
</dbReference>
<reference evidence="9" key="1">
    <citation type="journal article" date="2019" name="Curr. Biol.">
        <title>Genome Sequence of Striga asiatica Provides Insight into the Evolution of Plant Parasitism.</title>
        <authorList>
            <person name="Yoshida S."/>
            <person name="Kim S."/>
            <person name="Wafula E.K."/>
            <person name="Tanskanen J."/>
            <person name="Kim Y.M."/>
            <person name="Honaas L."/>
            <person name="Yang Z."/>
            <person name="Spallek T."/>
            <person name="Conn C.E."/>
            <person name="Ichihashi Y."/>
            <person name="Cheong K."/>
            <person name="Cui S."/>
            <person name="Der J.P."/>
            <person name="Gundlach H."/>
            <person name="Jiao Y."/>
            <person name="Hori C."/>
            <person name="Ishida J.K."/>
            <person name="Kasahara H."/>
            <person name="Kiba T."/>
            <person name="Kim M.S."/>
            <person name="Koo N."/>
            <person name="Laohavisit A."/>
            <person name="Lee Y.H."/>
            <person name="Lumba S."/>
            <person name="McCourt P."/>
            <person name="Mortimer J.C."/>
            <person name="Mutuku J.M."/>
            <person name="Nomura T."/>
            <person name="Sasaki-Sekimoto Y."/>
            <person name="Seto Y."/>
            <person name="Wang Y."/>
            <person name="Wakatake T."/>
            <person name="Sakakibara H."/>
            <person name="Demura T."/>
            <person name="Yamaguchi S."/>
            <person name="Yoneyama K."/>
            <person name="Manabe R.I."/>
            <person name="Nelson D.C."/>
            <person name="Schulman A.H."/>
            <person name="Timko M.P."/>
            <person name="dePamphilis C.W."/>
            <person name="Choi D."/>
            <person name="Shirasu K."/>
        </authorList>
    </citation>
    <scope>NUCLEOTIDE SEQUENCE [LARGE SCALE GENOMIC DNA]</scope>
    <source>
        <strain evidence="9">cv. UVA1</strain>
    </source>
</reference>
<dbReference type="InterPro" id="IPR040079">
    <property type="entry name" value="Glutathione_S-Trfase"/>
</dbReference>
<evidence type="ECO:0000256" key="2">
    <source>
        <dbReference type="ARBA" id="ARBA00012452"/>
    </source>
</evidence>
<dbReference type="AlphaFoldDB" id="A0A5A7QZ60"/>
<dbReference type="SUPFAM" id="SSF47616">
    <property type="entry name" value="GST C-terminal domain-like"/>
    <property type="match status" value="3"/>
</dbReference>
<evidence type="ECO:0000256" key="4">
    <source>
        <dbReference type="ARBA" id="ARBA00047960"/>
    </source>
</evidence>
<proteinExistence type="inferred from homology"/>
<dbReference type="FunFam" id="1.20.1050.10:FF:000012">
    <property type="entry name" value="Tau class glutathione S-transferase"/>
    <property type="match status" value="1"/>
</dbReference>
<dbReference type="FunFam" id="3.40.30.10:FF:000014">
    <property type="entry name" value="Tau class glutathione S-transferase"/>
    <property type="match status" value="2"/>
</dbReference>
<dbReference type="InterPro" id="IPR004045">
    <property type="entry name" value="Glutathione_S-Trfase_N"/>
</dbReference>
<dbReference type="Gene3D" id="1.20.1050.10">
    <property type="match status" value="3"/>
</dbReference>
<comment type="catalytic activity">
    <reaction evidence="4">
        <text>RX + glutathione = an S-substituted glutathione + a halide anion + H(+)</text>
        <dbReference type="Rhea" id="RHEA:16437"/>
        <dbReference type="ChEBI" id="CHEBI:15378"/>
        <dbReference type="ChEBI" id="CHEBI:16042"/>
        <dbReference type="ChEBI" id="CHEBI:17792"/>
        <dbReference type="ChEBI" id="CHEBI:57925"/>
        <dbReference type="ChEBI" id="CHEBI:90779"/>
        <dbReference type="EC" id="2.5.1.18"/>
    </reaction>
</comment>
<dbReference type="InterPro" id="IPR045074">
    <property type="entry name" value="GST_C_Tau"/>
</dbReference>
<dbReference type="Pfam" id="PF13410">
    <property type="entry name" value="GST_C_2"/>
    <property type="match status" value="2"/>
</dbReference>
<evidence type="ECO:0000313" key="8">
    <source>
        <dbReference type="EMBL" id="GER49281.1"/>
    </source>
</evidence>
<name>A0A5A7QZ60_STRAF</name>
<dbReference type="InterPro" id="IPR036249">
    <property type="entry name" value="Thioredoxin-like_sf"/>
</dbReference>
<keyword evidence="9" id="KW-1185">Reference proteome</keyword>
<dbReference type="SFLD" id="SFLDG01152">
    <property type="entry name" value="Main.3:_Omega-_and_Tau-like"/>
    <property type="match status" value="2"/>
</dbReference>
<evidence type="ECO:0000256" key="1">
    <source>
        <dbReference type="ARBA" id="ARBA00009929"/>
    </source>
</evidence>
<dbReference type="CDD" id="cd03185">
    <property type="entry name" value="GST_C_Tau"/>
    <property type="match status" value="3"/>
</dbReference>
<dbReference type="InterPro" id="IPR010987">
    <property type="entry name" value="Glutathione-S-Trfase_C-like"/>
</dbReference>
<dbReference type="Proteomes" id="UP000325081">
    <property type="component" value="Unassembled WGS sequence"/>
</dbReference>
<dbReference type="GO" id="GO:0006749">
    <property type="term" value="P:glutathione metabolic process"/>
    <property type="evidence" value="ECO:0007669"/>
    <property type="project" value="InterPro"/>
</dbReference>
<dbReference type="PROSITE" id="PS50404">
    <property type="entry name" value="GST_NTER"/>
    <property type="match status" value="2"/>
</dbReference>
<dbReference type="SFLD" id="SFLDG00358">
    <property type="entry name" value="Main_(cytGST)"/>
    <property type="match status" value="2"/>
</dbReference>
<dbReference type="InterPro" id="IPR045073">
    <property type="entry name" value="Omega/Tau-like"/>
</dbReference>
<keyword evidence="3 8" id="KW-0808">Transferase</keyword>
<evidence type="ECO:0000259" key="6">
    <source>
        <dbReference type="PROSITE" id="PS50404"/>
    </source>
</evidence>
<evidence type="ECO:0000259" key="7">
    <source>
        <dbReference type="PROSITE" id="PS50405"/>
    </source>
</evidence>
<accession>A0A5A7QZ60</accession>
<dbReference type="PANTHER" id="PTHR11260">
    <property type="entry name" value="GLUTATHIONE S-TRANSFERASE, GST, SUPERFAMILY, GST DOMAIN CONTAINING"/>
    <property type="match status" value="1"/>
</dbReference>
<dbReference type="SFLD" id="SFLDS00019">
    <property type="entry name" value="Glutathione_Transferase_(cytos"/>
    <property type="match status" value="2"/>
</dbReference>
<gene>
    <name evidence="8" type="ORF">STAS_26513</name>
</gene>
<dbReference type="GO" id="GO:0004364">
    <property type="term" value="F:glutathione transferase activity"/>
    <property type="evidence" value="ECO:0007669"/>
    <property type="project" value="UniProtKB-EC"/>
</dbReference>
<dbReference type="CDD" id="cd03058">
    <property type="entry name" value="GST_N_Tau"/>
    <property type="match status" value="2"/>
</dbReference>
<comment type="similarity">
    <text evidence="1">Belongs to the GST superfamily. HSP26 family.</text>
</comment>
<dbReference type="OrthoDB" id="202840at2759"/>
<dbReference type="GO" id="GO:0005737">
    <property type="term" value="C:cytoplasm"/>
    <property type="evidence" value="ECO:0007669"/>
    <property type="project" value="TreeGrafter"/>
</dbReference>
<protein>
    <recommendedName>
        <fullName evidence="5">Probable glutathione S-transferase</fullName>
        <ecNumber evidence="2">2.5.1.18</ecNumber>
    </recommendedName>
</protein>
<feature type="domain" description="GST N-terminal" evidence="6">
    <location>
        <begin position="336"/>
        <end position="415"/>
    </location>
</feature>
<comment type="caution">
    <text evidence="8">The sequence shown here is derived from an EMBL/GenBank/DDBJ whole genome shotgun (WGS) entry which is preliminary data.</text>
</comment>
<dbReference type="SUPFAM" id="SSF52833">
    <property type="entry name" value="Thioredoxin-like"/>
    <property type="match status" value="2"/>
</dbReference>
<feature type="domain" description="GST C-terminal" evidence="7">
    <location>
        <begin position="90"/>
        <end position="228"/>
    </location>
</feature>